<protein>
    <recommendedName>
        <fullName evidence="2">Phosphatase 2A Regulatory Subunit A helical domain-containing protein</fullName>
    </recommendedName>
</protein>
<sequence length="176" mass="20598">QGLHDFEELVVVHAIHCITVLIETAVLGRKEVLELLEDTLPFLSHPNEWIRFMVIELLVLLDSRWTLADTLCRLLPMVRPYLSDTTLLRLNNKLVILSCLKSPIPRDIWKKVTEMTPEQTEAFQMFLDRGTRGGAITCNDSWFIRVFVRDTLEPDLFEKLSRFSRLLRKMAEFRKT</sequence>
<name>A0AAD5M6T4_PARTN</name>
<dbReference type="GO" id="GO:0034271">
    <property type="term" value="C:phosphatidylinositol 3-kinase complex, class III, type I"/>
    <property type="evidence" value="ECO:0007669"/>
    <property type="project" value="TreeGrafter"/>
</dbReference>
<dbReference type="GO" id="GO:0005770">
    <property type="term" value="C:late endosome"/>
    <property type="evidence" value="ECO:0007669"/>
    <property type="project" value="TreeGrafter"/>
</dbReference>
<dbReference type="GO" id="GO:0034272">
    <property type="term" value="C:phosphatidylinositol 3-kinase complex, class III, type II"/>
    <property type="evidence" value="ECO:0007669"/>
    <property type="project" value="TreeGrafter"/>
</dbReference>
<evidence type="ECO:0000259" key="2">
    <source>
        <dbReference type="Pfam" id="PF22956"/>
    </source>
</evidence>
<dbReference type="GO" id="GO:0004674">
    <property type="term" value="F:protein serine/threonine kinase activity"/>
    <property type="evidence" value="ECO:0007669"/>
    <property type="project" value="InterPro"/>
</dbReference>
<dbReference type="AlphaFoldDB" id="A0AAD5M6T4"/>
<gene>
    <name evidence="3" type="ORF">KIN20_009715</name>
</gene>
<dbReference type="Proteomes" id="UP001196413">
    <property type="component" value="Unassembled WGS sequence"/>
</dbReference>
<feature type="non-terminal residue" evidence="3">
    <location>
        <position position="1"/>
    </location>
</feature>
<dbReference type="GO" id="GO:0045324">
    <property type="term" value="P:late endosome to vacuole transport"/>
    <property type="evidence" value="ECO:0007669"/>
    <property type="project" value="InterPro"/>
</dbReference>
<dbReference type="GO" id="GO:0071561">
    <property type="term" value="C:nucleus-vacuole junction"/>
    <property type="evidence" value="ECO:0007669"/>
    <property type="project" value="TreeGrafter"/>
</dbReference>
<feature type="non-terminal residue" evidence="3">
    <location>
        <position position="176"/>
    </location>
</feature>
<evidence type="ECO:0000313" key="4">
    <source>
        <dbReference type="Proteomes" id="UP001196413"/>
    </source>
</evidence>
<dbReference type="GO" id="GO:0016236">
    <property type="term" value="P:macroautophagy"/>
    <property type="evidence" value="ECO:0007669"/>
    <property type="project" value="InterPro"/>
</dbReference>
<keyword evidence="4" id="KW-1185">Reference proteome</keyword>
<comment type="caution">
    <text evidence="3">The sequence shown here is derived from an EMBL/GenBank/DDBJ whole genome shotgun (WGS) entry which is preliminary data.</text>
</comment>
<dbReference type="Pfam" id="PF22956">
    <property type="entry name" value="VPS15-like_hel"/>
    <property type="match status" value="1"/>
</dbReference>
<feature type="domain" description="Phosphatase 2A Regulatory Subunit A helical" evidence="2">
    <location>
        <begin position="1"/>
        <end position="112"/>
    </location>
</feature>
<dbReference type="SUPFAM" id="SSF48371">
    <property type="entry name" value="ARM repeat"/>
    <property type="match status" value="1"/>
</dbReference>
<dbReference type="EMBL" id="JAHQIW010001617">
    <property type="protein sequence ID" value="KAJ1353147.1"/>
    <property type="molecule type" value="Genomic_DNA"/>
</dbReference>
<dbReference type="InterPro" id="IPR016024">
    <property type="entry name" value="ARM-type_fold"/>
</dbReference>
<dbReference type="PANTHER" id="PTHR17583:SF0">
    <property type="entry name" value="PHOSPHOINOSITIDE 3-KINASE REGULATORY SUBUNIT 4"/>
    <property type="match status" value="1"/>
</dbReference>
<dbReference type="GO" id="GO:0006623">
    <property type="term" value="P:protein targeting to vacuole"/>
    <property type="evidence" value="ECO:0007669"/>
    <property type="project" value="TreeGrafter"/>
</dbReference>
<reference evidence="3" key="1">
    <citation type="submission" date="2021-06" db="EMBL/GenBank/DDBJ databases">
        <title>Parelaphostrongylus tenuis whole genome reference sequence.</title>
        <authorList>
            <person name="Garwood T.J."/>
            <person name="Larsen P.A."/>
            <person name="Fountain-Jones N.M."/>
            <person name="Garbe J.R."/>
            <person name="Macchietto M.G."/>
            <person name="Kania S.A."/>
            <person name="Gerhold R.W."/>
            <person name="Richards J.E."/>
            <person name="Wolf T.M."/>
        </authorList>
    </citation>
    <scope>NUCLEOTIDE SEQUENCE</scope>
    <source>
        <strain evidence="3">MNPRO001-30</strain>
        <tissue evidence="3">Meninges</tissue>
    </source>
</reference>
<dbReference type="InterPro" id="IPR055231">
    <property type="entry name" value="2AA_helical"/>
</dbReference>
<dbReference type="InterPro" id="IPR045162">
    <property type="entry name" value="Vps15-like"/>
</dbReference>
<organism evidence="3 4">
    <name type="scientific">Parelaphostrongylus tenuis</name>
    <name type="common">Meningeal worm</name>
    <dbReference type="NCBI Taxonomy" id="148309"/>
    <lineage>
        <taxon>Eukaryota</taxon>
        <taxon>Metazoa</taxon>
        <taxon>Ecdysozoa</taxon>
        <taxon>Nematoda</taxon>
        <taxon>Chromadorea</taxon>
        <taxon>Rhabditida</taxon>
        <taxon>Rhabditina</taxon>
        <taxon>Rhabditomorpha</taxon>
        <taxon>Strongyloidea</taxon>
        <taxon>Metastrongylidae</taxon>
        <taxon>Parelaphostrongylus</taxon>
    </lineage>
</organism>
<proteinExistence type="predicted"/>
<accession>A0AAD5M6T4</accession>
<evidence type="ECO:0000256" key="1">
    <source>
        <dbReference type="ARBA" id="ARBA00022737"/>
    </source>
</evidence>
<dbReference type="PANTHER" id="PTHR17583">
    <property type="entry name" value="PHOSPHOINOSITIDE 3-KINASE REGULATORY SUBUNIT 4"/>
    <property type="match status" value="1"/>
</dbReference>
<keyword evidence="1" id="KW-0677">Repeat</keyword>
<evidence type="ECO:0000313" key="3">
    <source>
        <dbReference type="EMBL" id="KAJ1353147.1"/>
    </source>
</evidence>